<evidence type="ECO:0000259" key="7">
    <source>
        <dbReference type="PROSITE" id="PS50850"/>
    </source>
</evidence>
<dbReference type="InterPro" id="IPR036259">
    <property type="entry name" value="MFS_trans_sf"/>
</dbReference>
<keyword evidence="9" id="KW-1185">Reference proteome</keyword>
<dbReference type="InterPro" id="IPR011701">
    <property type="entry name" value="MFS"/>
</dbReference>
<reference evidence="8 9" key="1">
    <citation type="submission" date="2021-01" db="EMBL/GenBank/DDBJ databases">
        <title>Genomic Encyclopedia of Type Strains, Phase IV (KMG-IV): sequencing the most valuable type-strain genomes for metagenomic binning, comparative biology and taxonomic classification.</title>
        <authorList>
            <person name="Goeker M."/>
        </authorList>
    </citation>
    <scope>NUCLEOTIDE SEQUENCE [LARGE SCALE GENOMIC DNA]</scope>
    <source>
        <strain evidence="8 9">DSM 100968</strain>
    </source>
</reference>
<evidence type="ECO:0000313" key="8">
    <source>
        <dbReference type="EMBL" id="MBM7656899.1"/>
    </source>
</evidence>
<dbReference type="PROSITE" id="PS50850">
    <property type="entry name" value="MFS"/>
    <property type="match status" value="1"/>
</dbReference>
<dbReference type="Pfam" id="PF07690">
    <property type="entry name" value="MFS_1"/>
    <property type="match status" value="1"/>
</dbReference>
<gene>
    <name evidence="8" type="ORF">JOC27_000336</name>
</gene>
<dbReference type="SUPFAM" id="SSF103473">
    <property type="entry name" value="MFS general substrate transporter"/>
    <property type="match status" value="1"/>
</dbReference>
<comment type="subcellular location">
    <subcellularLocation>
        <location evidence="1">Cell membrane</location>
        <topology evidence="1">Multi-pass membrane protein</topology>
    </subcellularLocation>
</comment>
<feature type="transmembrane region" description="Helical" evidence="6">
    <location>
        <begin position="42"/>
        <end position="65"/>
    </location>
</feature>
<keyword evidence="2" id="KW-0813">Transport</keyword>
<dbReference type="EMBL" id="JAFBEV010000002">
    <property type="protein sequence ID" value="MBM7656899.1"/>
    <property type="molecule type" value="Genomic_DNA"/>
</dbReference>
<dbReference type="PANTHER" id="PTHR42718:SF9">
    <property type="entry name" value="MAJOR FACILITATOR SUPERFAMILY MULTIDRUG TRANSPORTER MFSC"/>
    <property type="match status" value="1"/>
</dbReference>
<protein>
    <submittedName>
        <fullName evidence="8">MFS family permease</fullName>
    </submittedName>
</protein>
<evidence type="ECO:0000256" key="1">
    <source>
        <dbReference type="ARBA" id="ARBA00004651"/>
    </source>
</evidence>
<feature type="transmembrane region" description="Helical" evidence="6">
    <location>
        <begin position="304"/>
        <end position="325"/>
    </location>
</feature>
<dbReference type="RefSeq" id="WP_205005258.1">
    <property type="nucleotide sequence ID" value="NZ_CBCRXA010000002.1"/>
</dbReference>
<dbReference type="PANTHER" id="PTHR42718">
    <property type="entry name" value="MAJOR FACILITATOR SUPERFAMILY MULTIDRUG TRANSPORTER MFSC"/>
    <property type="match status" value="1"/>
</dbReference>
<comment type="caution">
    <text evidence="8">The sequence shown here is derived from an EMBL/GenBank/DDBJ whole genome shotgun (WGS) entry which is preliminary data.</text>
</comment>
<proteinExistence type="predicted"/>
<keyword evidence="3 6" id="KW-0812">Transmembrane</keyword>
<sequence>MKNWKTNSAIFMTAIASGTILNPLNSSMIALALHSIQRDYRLDFATVSWLVSGFYLVSAVGQPVTGKLGDIIGRKKLFLIGLIIAAIASVFAPLAPVFIILLLMRFLQAAGSSAVYPSGVALVHHHVSKEKQASALAVLAICASVMTAFGPTVGGFLIVWGGWQSIFYVNFPFILVSLVLGALVIPADKKQQGRKLKELMRKLDLLGIGLFTLSIVSLLWFLLEFESHREWLFLMIGLVAAGLLILRETKVSEPFIDLPLLHSNHKLSLVYLLFIFMNIANYCLFYGMPVFFQSGLHLSVRASGAMMLFMSIASVAASLLCGHWIDQSGVSRPIRMGAWLTLIGSLLMLLIAYQHSLVGISLFLLLMGGGYGVSNVALQASMLQLTPEKMVGTGSGLFQTCRYIGSIASSAILGILFRRTISESNFFSLIVVVSCVSLAALLLVLVYFRRANDSGRKAA</sequence>
<dbReference type="Proteomes" id="UP000823201">
    <property type="component" value="Unassembled WGS sequence"/>
</dbReference>
<feature type="transmembrane region" description="Helical" evidence="6">
    <location>
        <begin position="205"/>
        <end position="223"/>
    </location>
</feature>
<feature type="transmembrane region" description="Helical" evidence="6">
    <location>
        <begin position="267"/>
        <end position="292"/>
    </location>
</feature>
<dbReference type="Gene3D" id="1.20.1250.20">
    <property type="entry name" value="MFS general substrate transporter like domains"/>
    <property type="match status" value="1"/>
</dbReference>
<feature type="transmembrane region" description="Helical" evidence="6">
    <location>
        <begin position="401"/>
        <end position="421"/>
    </location>
</feature>
<organism evidence="8 9">
    <name type="scientific">Sporolactobacillus spathodeae</name>
    <dbReference type="NCBI Taxonomy" id="1465502"/>
    <lineage>
        <taxon>Bacteria</taxon>
        <taxon>Bacillati</taxon>
        <taxon>Bacillota</taxon>
        <taxon>Bacilli</taxon>
        <taxon>Bacillales</taxon>
        <taxon>Sporolactobacillaceae</taxon>
        <taxon>Sporolactobacillus</taxon>
    </lineage>
</organism>
<dbReference type="InterPro" id="IPR020846">
    <property type="entry name" value="MFS_dom"/>
</dbReference>
<feature type="transmembrane region" description="Helical" evidence="6">
    <location>
        <begin position="337"/>
        <end position="354"/>
    </location>
</feature>
<name>A0ABS2Q539_9BACL</name>
<evidence type="ECO:0000313" key="9">
    <source>
        <dbReference type="Proteomes" id="UP000823201"/>
    </source>
</evidence>
<feature type="transmembrane region" description="Helical" evidence="6">
    <location>
        <begin position="135"/>
        <end position="160"/>
    </location>
</feature>
<keyword evidence="5 6" id="KW-0472">Membrane</keyword>
<evidence type="ECO:0000256" key="2">
    <source>
        <dbReference type="ARBA" id="ARBA00022448"/>
    </source>
</evidence>
<evidence type="ECO:0000256" key="4">
    <source>
        <dbReference type="ARBA" id="ARBA00022989"/>
    </source>
</evidence>
<accession>A0ABS2Q539</accession>
<feature type="domain" description="Major facilitator superfamily (MFS) profile" evidence="7">
    <location>
        <begin position="11"/>
        <end position="452"/>
    </location>
</feature>
<feature type="transmembrane region" description="Helical" evidence="6">
    <location>
        <begin position="166"/>
        <end position="185"/>
    </location>
</feature>
<evidence type="ECO:0000256" key="6">
    <source>
        <dbReference type="SAM" id="Phobius"/>
    </source>
</evidence>
<keyword evidence="4 6" id="KW-1133">Transmembrane helix</keyword>
<dbReference type="CDD" id="cd17321">
    <property type="entry name" value="MFS_MMR_MDR_like"/>
    <property type="match status" value="1"/>
</dbReference>
<evidence type="ECO:0000256" key="5">
    <source>
        <dbReference type="ARBA" id="ARBA00023136"/>
    </source>
</evidence>
<dbReference type="Gene3D" id="1.20.1720.10">
    <property type="entry name" value="Multidrug resistance protein D"/>
    <property type="match status" value="1"/>
</dbReference>
<feature type="transmembrane region" description="Helical" evidence="6">
    <location>
        <begin position="427"/>
        <end position="448"/>
    </location>
</feature>
<evidence type="ECO:0000256" key="3">
    <source>
        <dbReference type="ARBA" id="ARBA00022692"/>
    </source>
</evidence>
<feature type="transmembrane region" description="Helical" evidence="6">
    <location>
        <begin position="229"/>
        <end position="246"/>
    </location>
</feature>
<feature type="transmembrane region" description="Helical" evidence="6">
    <location>
        <begin position="77"/>
        <end position="100"/>
    </location>
</feature>
<feature type="transmembrane region" description="Helical" evidence="6">
    <location>
        <begin position="360"/>
        <end position="380"/>
    </location>
</feature>